<evidence type="ECO:0000256" key="7">
    <source>
        <dbReference type="SAM" id="Phobius"/>
    </source>
</evidence>
<dbReference type="SUPFAM" id="SSF48452">
    <property type="entry name" value="TPR-like"/>
    <property type="match status" value="2"/>
</dbReference>
<dbReference type="InterPro" id="IPR000792">
    <property type="entry name" value="Tscrpt_reg_LuxR_C"/>
</dbReference>
<dbReference type="Pfam" id="PF13424">
    <property type="entry name" value="TPR_12"/>
    <property type="match status" value="1"/>
</dbReference>
<sequence length="552" mass="64363">MTLISSMVVAQKSTKTSSQKEIDSLVNLVDLYNGNTESLYKLMNRSKAINYDEGVGKVHLKLSAYFRKHNKMDSAFYHVNKTMLICKNNDFKPGLNYSYLSLGNIYGSLRNYRKSLEYYLKAYDFYKNQKDSIRYKNVQQVLVVNIASTYSVLGDYQLAHSYYTNHLNNSLFNKQSRYGAQLYQNMALNFKRQKKYELAIQWLNEGLAICLENEFVTVKNDILVDLCNIYLILNKDIEAQQTYDRIDRDHDWDKNYYLGAINLANNNLDEAENLLLESLKKENVVDRRMNSYLKLSEIYEQKEEWKKAFLNKNYYHELKDSIIKENNKNVIQNNELGFKLIEEEMLNKQLETENELLQSKNRVQFYLLFGGGILVLVGLLCFFLLIKYVRSNRKLKELKKVEKRLLEDKIELRENELNMTLTAISNRQKILLDIKNEIYKIDVGDKKIKGLKVMLKNLLLSGNNLSAISDRVESRYPGIAANLKNKHPDLSDTEIKYCLFTKLNLSTKETANILGVTADTVKTSRSRIKKKMNVPNTMGLKLYLDQITQNPN</sequence>
<dbReference type="Pfam" id="PF00196">
    <property type="entry name" value="GerE"/>
    <property type="match status" value="1"/>
</dbReference>
<keyword evidence="4 6" id="KW-0802">TPR repeat</keyword>
<dbReference type="InterPro" id="IPR051476">
    <property type="entry name" value="Bac_ResReg_Asp_Phosphatase"/>
</dbReference>
<dbReference type="InterPro" id="IPR011990">
    <property type="entry name" value="TPR-like_helical_dom_sf"/>
</dbReference>
<keyword evidence="2" id="KW-0963">Cytoplasm</keyword>
<dbReference type="PANTHER" id="PTHR46630">
    <property type="entry name" value="TETRATRICOPEPTIDE REPEAT PROTEIN 29"/>
    <property type="match status" value="1"/>
</dbReference>
<keyword evidence="10" id="KW-1185">Reference proteome</keyword>
<dbReference type="Gene3D" id="1.10.10.10">
    <property type="entry name" value="Winged helix-like DNA-binding domain superfamily/Winged helix DNA-binding domain"/>
    <property type="match status" value="1"/>
</dbReference>
<dbReference type="Gene3D" id="1.25.40.10">
    <property type="entry name" value="Tetratricopeptide repeat domain"/>
    <property type="match status" value="2"/>
</dbReference>
<evidence type="ECO:0000256" key="2">
    <source>
        <dbReference type="ARBA" id="ARBA00022490"/>
    </source>
</evidence>
<evidence type="ECO:0000256" key="4">
    <source>
        <dbReference type="ARBA" id="ARBA00022803"/>
    </source>
</evidence>
<evidence type="ECO:0000256" key="5">
    <source>
        <dbReference type="ARBA" id="ARBA00038253"/>
    </source>
</evidence>
<dbReference type="InterPro" id="IPR036388">
    <property type="entry name" value="WH-like_DNA-bd_sf"/>
</dbReference>
<keyword evidence="3" id="KW-0677">Repeat</keyword>
<protein>
    <submittedName>
        <fullName evidence="9">DNA-binding transcriptional regulator, CsgD family</fullName>
    </submittedName>
</protein>
<evidence type="ECO:0000256" key="1">
    <source>
        <dbReference type="ARBA" id="ARBA00004496"/>
    </source>
</evidence>
<feature type="repeat" description="TPR" evidence="6">
    <location>
        <begin position="96"/>
        <end position="129"/>
    </location>
</feature>
<evidence type="ECO:0000259" key="8">
    <source>
        <dbReference type="PROSITE" id="PS50043"/>
    </source>
</evidence>
<dbReference type="GO" id="GO:0006355">
    <property type="term" value="P:regulation of DNA-templated transcription"/>
    <property type="evidence" value="ECO:0007669"/>
    <property type="project" value="InterPro"/>
</dbReference>
<organism evidence="9 10">
    <name type="scientific">Aquimarina spongiae</name>
    <dbReference type="NCBI Taxonomy" id="570521"/>
    <lineage>
        <taxon>Bacteria</taxon>
        <taxon>Pseudomonadati</taxon>
        <taxon>Bacteroidota</taxon>
        <taxon>Flavobacteriia</taxon>
        <taxon>Flavobacteriales</taxon>
        <taxon>Flavobacteriaceae</taxon>
        <taxon>Aquimarina</taxon>
    </lineage>
</organism>
<gene>
    <name evidence="9" type="ORF">SAMN04488508_101850</name>
</gene>
<comment type="subcellular location">
    <subcellularLocation>
        <location evidence="1">Cytoplasm</location>
    </subcellularLocation>
</comment>
<evidence type="ECO:0000313" key="9">
    <source>
        <dbReference type="EMBL" id="SHI48470.1"/>
    </source>
</evidence>
<dbReference type="STRING" id="570521.SAMN04488508_101850"/>
<feature type="transmembrane region" description="Helical" evidence="7">
    <location>
        <begin position="365"/>
        <end position="386"/>
    </location>
</feature>
<dbReference type="SMART" id="SM00028">
    <property type="entry name" value="TPR"/>
    <property type="match status" value="3"/>
</dbReference>
<dbReference type="PROSITE" id="PS50043">
    <property type="entry name" value="HTH_LUXR_2"/>
    <property type="match status" value="1"/>
</dbReference>
<dbReference type="SMART" id="SM00421">
    <property type="entry name" value="HTH_LUXR"/>
    <property type="match status" value="1"/>
</dbReference>
<dbReference type="InterPro" id="IPR019734">
    <property type="entry name" value="TPR_rpt"/>
</dbReference>
<dbReference type="GO" id="GO:0003677">
    <property type="term" value="F:DNA binding"/>
    <property type="evidence" value="ECO:0007669"/>
    <property type="project" value="UniProtKB-KW"/>
</dbReference>
<dbReference type="InterPro" id="IPR016032">
    <property type="entry name" value="Sig_transdc_resp-reg_C-effctor"/>
</dbReference>
<keyword evidence="7" id="KW-0472">Membrane</keyword>
<dbReference type="SUPFAM" id="SSF46894">
    <property type="entry name" value="C-terminal effector domain of the bipartite response regulators"/>
    <property type="match status" value="1"/>
</dbReference>
<reference evidence="10" key="1">
    <citation type="submission" date="2016-11" db="EMBL/GenBank/DDBJ databases">
        <authorList>
            <person name="Varghese N."/>
            <person name="Submissions S."/>
        </authorList>
    </citation>
    <scope>NUCLEOTIDE SEQUENCE [LARGE SCALE GENOMIC DNA]</scope>
    <source>
        <strain evidence="10">DSM 22623</strain>
    </source>
</reference>
<keyword evidence="7" id="KW-0812">Transmembrane</keyword>
<dbReference type="EMBL" id="FQYP01000001">
    <property type="protein sequence ID" value="SHI48470.1"/>
    <property type="molecule type" value="Genomic_DNA"/>
</dbReference>
<evidence type="ECO:0000313" key="10">
    <source>
        <dbReference type="Proteomes" id="UP000184432"/>
    </source>
</evidence>
<dbReference type="PANTHER" id="PTHR46630:SF1">
    <property type="entry name" value="TETRATRICOPEPTIDE REPEAT PROTEIN 29"/>
    <property type="match status" value="1"/>
</dbReference>
<dbReference type="GO" id="GO:0005737">
    <property type="term" value="C:cytoplasm"/>
    <property type="evidence" value="ECO:0007669"/>
    <property type="project" value="UniProtKB-SubCell"/>
</dbReference>
<dbReference type="AlphaFoldDB" id="A0A1M6BI66"/>
<dbReference type="PROSITE" id="PS50005">
    <property type="entry name" value="TPR"/>
    <property type="match status" value="1"/>
</dbReference>
<keyword evidence="7" id="KW-1133">Transmembrane helix</keyword>
<evidence type="ECO:0000256" key="6">
    <source>
        <dbReference type="PROSITE-ProRule" id="PRU00339"/>
    </source>
</evidence>
<accession>A0A1M6BI66</accession>
<proteinExistence type="inferred from homology"/>
<comment type="similarity">
    <text evidence="5">Belongs to the Rap family.</text>
</comment>
<keyword evidence="9" id="KW-0238">DNA-binding</keyword>
<name>A0A1M6BI66_9FLAO</name>
<dbReference type="Proteomes" id="UP000184432">
    <property type="component" value="Unassembled WGS sequence"/>
</dbReference>
<feature type="domain" description="HTH luxR-type" evidence="8">
    <location>
        <begin position="483"/>
        <end position="548"/>
    </location>
</feature>
<evidence type="ECO:0000256" key="3">
    <source>
        <dbReference type="ARBA" id="ARBA00022737"/>
    </source>
</evidence>